<dbReference type="InterPro" id="IPR013083">
    <property type="entry name" value="Znf_RING/FYVE/PHD"/>
</dbReference>
<name>A0A0H2R9H1_9AGAM</name>
<dbReference type="EMBL" id="KQ086109">
    <property type="protein sequence ID" value="KLO08022.1"/>
    <property type="molecule type" value="Genomic_DNA"/>
</dbReference>
<proteinExistence type="predicted"/>
<dbReference type="GO" id="GO:0032183">
    <property type="term" value="F:SUMO binding"/>
    <property type="evidence" value="ECO:0007669"/>
    <property type="project" value="TreeGrafter"/>
</dbReference>
<dbReference type="InterPro" id="IPR001841">
    <property type="entry name" value="Znf_RING"/>
</dbReference>
<keyword evidence="1" id="KW-0863">Zinc-finger</keyword>
<evidence type="ECO:0000313" key="3">
    <source>
        <dbReference type="EMBL" id="KLO08022.1"/>
    </source>
</evidence>
<dbReference type="Pfam" id="PF13920">
    <property type="entry name" value="zf-C3HC4_3"/>
    <property type="match status" value="1"/>
</dbReference>
<dbReference type="PANTHER" id="PTHR47094:SF1">
    <property type="entry name" value="RING-TYPE E3 UBIQUITIN TRANSFERASE"/>
    <property type="match status" value="1"/>
</dbReference>
<evidence type="ECO:0000256" key="1">
    <source>
        <dbReference type="PROSITE-ProRule" id="PRU00175"/>
    </source>
</evidence>
<dbReference type="PANTHER" id="PTHR47094">
    <property type="entry name" value="ELFLESS, ISOFORM B"/>
    <property type="match status" value="1"/>
</dbReference>
<evidence type="ECO:0000313" key="4">
    <source>
        <dbReference type="Proteomes" id="UP000053477"/>
    </source>
</evidence>
<dbReference type="GO" id="GO:0008270">
    <property type="term" value="F:zinc ion binding"/>
    <property type="evidence" value="ECO:0007669"/>
    <property type="project" value="UniProtKB-KW"/>
</dbReference>
<dbReference type="GO" id="GO:0061630">
    <property type="term" value="F:ubiquitin protein ligase activity"/>
    <property type="evidence" value="ECO:0007669"/>
    <property type="project" value="InterPro"/>
</dbReference>
<dbReference type="GO" id="GO:0033768">
    <property type="term" value="C:SUMO-targeted ubiquitin ligase complex"/>
    <property type="evidence" value="ECO:0007669"/>
    <property type="project" value="TreeGrafter"/>
</dbReference>
<evidence type="ECO:0000259" key="2">
    <source>
        <dbReference type="PROSITE" id="PS50089"/>
    </source>
</evidence>
<sequence>MATFLRPLNTNWSPVVLVPVPFACGGCGGIFHSLAVWQQHLTYGQCYAPRITIVYPPNIFQTPAHIFLDRDLSGDVNGAPYNTPIYSPIFDRPVIPGLRPPILVKLFAHIFCIFSTVRYVLQSSPWNPQAASSPTPVIPCMRCLQAFSSSQELNAHLEVCVGIPVNYPVPEEAPLSPFGSQWSIQSTAEERTQHEETNGYECPICREARTSLSAGPCGHVMCTQCFGAALGAYRRCPLCRRATMRDELLRVYL</sequence>
<feature type="domain" description="RING-type" evidence="2">
    <location>
        <begin position="202"/>
        <end position="240"/>
    </location>
</feature>
<protein>
    <recommendedName>
        <fullName evidence="2">RING-type domain-containing protein</fullName>
    </recommendedName>
</protein>
<dbReference type="PROSITE" id="PS50089">
    <property type="entry name" value="ZF_RING_2"/>
    <property type="match status" value="1"/>
</dbReference>
<dbReference type="Proteomes" id="UP000053477">
    <property type="component" value="Unassembled WGS sequence"/>
</dbReference>
<dbReference type="Gene3D" id="3.30.40.10">
    <property type="entry name" value="Zinc/RING finger domain, C3HC4 (zinc finger)"/>
    <property type="match status" value="1"/>
</dbReference>
<reference evidence="3 4" key="1">
    <citation type="submission" date="2015-04" db="EMBL/GenBank/DDBJ databases">
        <title>Complete genome sequence of Schizopora paradoxa KUC8140, a cosmopolitan wood degrader in East Asia.</title>
        <authorList>
            <consortium name="DOE Joint Genome Institute"/>
            <person name="Min B."/>
            <person name="Park H."/>
            <person name="Jang Y."/>
            <person name="Kim J.-J."/>
            <person name="Kim K.H."/>
            <person name="Pangilinan J."/>
            <person name="Lipzen A."/>
            <person name="Riley R."/>
            <person name="Grigoriev I.V."/>
            <person name="Spatafora J.W."/>
            <person name="Choi I.-G."/>
        </authorList>
    </citation>
    <scope>NUCLEOTIDE SEQUENCE [LARGE SCALE GENOMIC DNA]</scope>
    <source>
        <strain evidence="3 4">KUC8140</strain>
    </source>
</reference>
<dbReference type="GO" id="GO:0140082">
    <property type="term" value="F:SUMO-ubiquitin ligase activity"/>
    <property type="evidence" value="ECO:0007669"/>
    <property type="project" value="TreeGrafter"/>
</dbReference>
<dbReference type="InParanoid" id="A0A0H2R9H1"/>
<organism evidence="3 4">
    <name type="scientific">Schizopora paradoxa</name>
    <dbReference type="NCBI Taxonomy" id="27342"/>
    <lineage>
        <taxon>Eukaryota</taxon>
        <taxon>Fungi</taxon>
        <taxon>Dikarya</taxon>
        <taxon>Basidiomycota</taxon>
        <taxon>Agaricomycotina</taxon>
        <taxon>Agaricomycetes</taxon>
        <taxon>Hymenochaetales</taxon>
        <taxon>Schizoporaceae</taxon>
        <taxon>Schizopora</taxon>
    </lineage>
</organism>
<dbReference type="OrthoDB" id="6270329at2759"/>
<dbReference type="SMART" id="SM00184">
    <property type="entry name" value="RING"/>
    <property type="match status" value="1"/>
</dbReference>
<keyword evidence="1" id="KW-0479">Metal-binding</keyword>
<dbReference type="InterPro" id="IPR049627">
    <property type="entry name" value="SLX8"/>
</dbReference>
<dbReference type="SUPFAM" id="SSF57850">
    <property type="entry name" value="RING/U-box"/>
    <property type="match status" value="1"/>
</dbReference>
<dbReference type="AlphaFoldDB" id="A0A0H2R9H1"/>
<accession>A0A0H2R9H1</accession>
<keyword evidence="4" id="KW-1185">Reference proteome</keyword>
<keyword evidence="1" id="KW-0862">Zinc</keyword>
<dbReference type="GO" id="GO:0006511">
    <property type="term" value="P:ubiquitin-dependent protein catabolic process"/>
    <property type="evidence" value="ECO:0007669"/>
    <property type="project" value="TreeGrafter"/>
</dbReference>
<gene>
    <name evidence="3" type="ORF">SCHPADRAFT_1001215</name>
</gene>